<dbReference type="GeneID" id="97549343"/>
<dbReference type="OrthoDB" id="70318at2157"/>
<protein>
    <recommendedName>
        <fullName evidence="3">KaiC-like domain-containing protein</fullName>
    </recommendedName>
</protein>
<dbReference type="AlphaFoldDB" id="A0A2V2NCC2"/>
<reference evidence="1 2" key="1">
    <citation type="submission" date="2018-05" db="EMBL/GenBank/DDBJ databases">
        <title>Draft genome of Methanospirillum lacunae Ki8-1.</title>
        <authorList>
            <person name="Dueholm M.S."/>
            <person name="Nielsen P.H."/>
            <person name="Bakmann L.F."/>
            <person name="Otzen D.E."/>
        </authorList>
    </citation>
    <scope>NUCLEOTIDE SEQUENCE [LARGE SCALE GENOMIC DNA]</scope>
    <source>
        <strain evidence="1 2">Ki8-1</strain>
    </source>
</reference>
<evidence type="ECO:0000313" key="1">
    <source>
        <dbReference type="EMBL" id="PWR73997.1"/>
    </source>
</evidence>
<evidence type="ECO:0000313" key="2">
    <source>
        <dbReference type="Proteomes" id="UP000245657"/>
    </source>
</evidence>
<dbReference type="Proteomes" id="UP000245657">
    <property type="component" value="Unassembled WGS sequence"/>
</dbReference>
<accession>A0A2V2NCC2</accession>
<evidence type="ECO:0008006" key="3">
    <source>
        <dbReference type="Google" id="ProtNLM"/>
    </source>
</evidence>
<dbReference type="Pfam" id="PF24336">
    <property type="entry name" value="DUF7504"/>
    <property type="match status" value="1"/>
</dbReference>
<name>A0A2V2NCC2_9EURY</name>
<keyword evidence="2" id="KW-1185">Reference proteome</keyword>
<dbReference type="Gene3D" id="3.40.50.300">
    <property type="entry name" value="P-loop containing nucleotide triphosphate hydrolases"/>
    <property type="match status" value="1"/>
</dbReference>
<sequence>MYKYLTGIDNIDQRTGGLNPGTNLLILAPAFTNGEQVATYLAKPRKGEYMIVLTTENQATDLLDFFKGNNIDTNYIGIIDAISKSSSGPGQDSQKVKYVGSPNDLTGMDIRFSQLTEEIMKGEFTEDLNQLFPTPIRYCVLSLTSLLMFRKVDVIYQFLHIITSKLKKMGSIGVFLINSESFDQKTIAIVKQLMNMVVEIKSDDNGTSMRIQGTMGVAMNWKQFQVENGSVIFTS</sequence>
<proteinExistence type="predicted"/>
<organism evidence="1 2">
    <name type="scientific">Methanospirillum lacunae</name>
    <dbReference type="NCBI Taxonomy" id="668570"/>
    <lineage>
        <taxon>Archaea</taxon>
        <taxon>Methanobacteriati</taxon>
        <taxon>Methanobacteriota</taxon>
        <taxon>Stenosarchaea group</taxon>
        <taxon>Methanomicrobia</taxon>
        <taxon>Methanomicrobiales</taxon>
        <taxon>Methanospirillaceae</taxon>
        <taxon>Methanospirillum</taxon>
    </lineage>
</organism>
<dbReference type="EMBL" id="QGMY01000002">
    <property type="protein sequence ID" value="PWR73997.1"/>
    <property type="molecule type" value="Genomic_DNA"/>
</dbReference>
<dbReference type="InterPro" id="IPR027417">
    <property type="entry name" value="P-loop_NTPase"/>
</dbReference>
<gene>
    <name evidence="1" type="ORF">DK846_02200</name>
</gene>
<comment type="caution">
    <text evidence="1">The sequence shown here is derived from an EMBL/GenBank/DDBJ whole genome shotgun (WGS) entry which is preliminary data.</text>
</comment>
<dbReference type="InterPro" id="IPR055927">
    <property type="entry name" value="DUF7504"/>
</dbReference>
<dbReference type="RefSeq" id="WP_109967276.1">
    <property type="nucleotide sequence ID" value="NZ_CP176093.1"/>
</dbReference>